<evidence type="ECO:0000259" key="2">
    <source>
        <dbReference type="Pfam" id="PF07589"/>
    </source>
</evidence>
<dbReference type="EMBL" id="JARVCO010000010">
    <property type="protein sequence ID" value="MDZ8119153.1"/>
    <property type="molecule type" value="Genomic_DNA"/>
</dbReference>
<comment type="caution">
    <text evidence="3">The sequence shown here is derived from an EMBL/GenBank/DDBJ whole genome shotgun (WGS) entry which is preliminary data.</text>
</comment>
<feature type="domain" description="Ice-binding protein C-terminal" evidence="2">
    <location>
        <begin position="214"/>
        <end position="237"/>
    </location>
</feature>
<proteinExistence type="predicted"/>
<keyword evidence="1" id="KW-0732">Signal</keyword>
<accession>A0ABU5MY72</accession>
<evidence type="ECO:0000313" key="3">
    <source>
        <dbReference type="EMBL" id="MDZ8119153.1"/>
    </source>
</evidence>
<organism evidence="3 4">
    <name type="scientific">Pontiella agarivorans</name>
    <dbReference type="NCBI Taxonomy" id="3038953"/>
    <lineage>
        <taxon>Bacteria</taxon>
        <taxon>Pseudomonadati</taxon>
        <taxon>Kiritimatiellota</taxon>
        <taxon>Kiritimatiellia</taxon>
        <taxon>Kiritimatiellales</taxon>
        <taxon>Pontiellaceae</taxon>
        <taxon>Pontiella</taxon>
    </lineage>
</organism>
<feature type="signal peptide" evidence="1">
    <location>
        <begin position="1"/>
        <end position="21"/>
    </location>
</feature>
<name>A0ABU5MY72_9BACT</name>
<evidence type="ECO:0000313" key="4">
    <source>
        <dbReference type="Proteomes" id="UP001290861"/>
    </source>
</evidence>
<evidence type="ECO:0000256" key="1">
    <source>
        <dbReference type="SAM" id="SignalP"/>
    </source>
</evidence>
<dbReference type="InterPro" id="IPR013424">
    <property type="entry name" value="Ice-binding_C"/>
</dbReference>
<keyword evidence="4" id="KW-1185">Reference proteome</keyword>
<gene>
    <name evidence="3" type="ORF">P9H32_11000</name>
</gene>
<dbReference type="RefSeq" id="WP_322608941.1">
    <property type="nucleotide sequence ID" value="NZ_JARVCO010000010.1"/>
</dbReference>
<protein>
    <submittedName>
        <fullName evidence="3">PEP-CTERM sorting domain-containing protein</fullName>
    </submittedName>
</protein>
<reference evidence="3 4" key="1">
    <citation type="journal article" date="2024" name="Appl. Environ. Microbiol.">
        <title>Pontiella agarivorans sp. nov., a novel marine anaerobic bacterium capable of degrading macroalgal polysaccharides and fixing nitrogen.</title>
        <authorList>
            <person name="Liu N."/>
            <person name="Kivenson V."/>
            <person name="Peng X."/>
            <person name="Cui Z."/>
            <person name="Lankiewicz T.S."/>
            <person name="Gosselin K.M."/>
            <person name="English C.J."/>
            <person name="Blair E.M."/>
            <person name="O'Malley M.A."/>
            <person name="Valentine D.L."/>
        </authorList>
    </citation>
    <scope>NUCLEOTIDE SEQUENCE [LARGE SCALE GENOMIC DNA]</scope>
    <source>
        <strain evidence="3 4">NLcol2</strain>
    </source>
</reference>
<dbReference type="Pfam" id="PF07589">
    <property type="entry name" value="PEP-CTERM"/>
    <property type="match status" value="1"/>
</dbReference>
<sequence length="240" mass="25074">MINTKLIMAIAGAGLTVSVMADLTVWSENFDSEPANIVTTTAITEHYLGGSSATTGFEPGVWIARTSNNLKFNNQNATVSTANNTRGAGIVLAASVFTHGAGTYTLNYDVNLTTFNSLSNRVKILVFEGNGYNSTDSGIHFNTTQGSAADLEFKNYEGTATASLIASTGDLLENGASQSVQFDYSGTGVIALGFQVSALSGSSVKAEFDNLSITIPEPASLGLIAAAGAGIFFVRRRFII</sequence>
<dbReference type="NCBIfam" id="TIGR02595">
    <property type="entry name" value="PEP_CTERM"/>
    <property type="match status" value="1"/>
</dbReference>
<feature type="chain" id="PRO_5046984168" evidence="1">
    <location>
        <begin position="22"/>
        <end position="240"/>
    </location>
</feature>
<dbReference type="Proteomes" id="UP001290861">
    <property type="component" value="Unassembled WGS sequence"/>
</dbReference>